<dbReference type="Proteomes" id="UP000054717">
    <property type="component" value="Unassembled WGS sequence"/>
</dbReference>
<dbReference type="EMBL" id="FCNZ02000003">
    <property type="protein sequence ID" value="SAL19766.1"/>
    <property type="molecule type" value="Genomic_DNA"/>
</dbReference>
<name>A0A158FIJ1_9BURK</name>
<dbReference type="AlphaFoldDB" id="A0A158FIJ1"/>
<proteinExistence type="predicted"/>
<sequence length="97" mass="10320">MSRHTKNGARFPMGELAITPAAQAALDAAGILSVLLLARHIHGDWGDLHVEDLAANELAVLTGKRLLSSYALPGGGKVWIITEADRSATTIMLPDDY</sequence>
<dbReference type="RefSeq" id="WP_087629140.1">
    <property type="nucleotide sequence ID" value="NZ_FCNZ02000003.1"/>
</dbReference>
<comment type="caution">
    <text evidence="1">The sequence shown here is derived from an EMBL/GenBank/DDBJ whole genome shotgun (WGS) entry which is preliminary data.</text>
</comment>
<gene>
    <name evidence="1" type="ORF">AWB66_00964</name>
</gene>
<protein>
    <submittedName>
        <fullName evidence="1">Plasmid related protein</fullName>
    </submittedName>
</protein>
<keyword evidence="2" id="KW-1185">Reference proteome</keyword>
<organism evidence="1 2">
    <name type="scientific">Caballeronia telluris</name>
    <dbReference type="NCBI Taxonomy" id="326475"/>
    <lineage>
        <taxon>Bacteria</taxon>
        <taxon>Pseudomonadati</taxon>
        <taxon>Pseudomonadota</taxon>
        <taxon>Betaproteobacteria</taxon>
        <taxon>Burkholderiales</taxon>
        <taxon>Burkholderiaceae</taxon>
        <taxon>Caballeronia</taxon>
    </lineage>
</organism>
<reference evidence="1" key="1">
    <citation type="submission" date="2016-01" db="EMBL/GenBank/DDBJ databases">
        <authorList>
            <person name="Peeters Charlotte."/>
        </authorList>
    </citation>
    <scope>NUCLEOTIDE SEQUENCE</scope>
    <source>
        <strain evidence="1">LMG 22936</strain>
    </source>
</reference>
<accession>A0A158FIJ1</accession>
<dbReference type="STRING" id="326475.AWB66_00964"/>
<evidence type="ECO:0000313" key="2">
    <source>
        <dbReference type="Proteomes" id="UP000054717"/>
    </source>
</evidence>
<evidence type="ECO:0000313" key="1">
    <source>
        <dbReference type="EMBL" id="SAL19766.1"/>
    </source>
</evidence>